<dbReference type="EMBL" id="OC989148">
    <property type="protein sequence ID" value="CAG4645803.1"/>
    <property type="molecule type" value="Genomic_DNA"/>
</dbReference>
<dbReference type="Pfam" id="PF01105">
    <property type="entry name" value="EMP24_GP25L"/>
    <property type="match status" value="1"/>
</dbReference>
<dbReference type="InterPro" id="IPR015720">
    <property type="entry name" value="Emp24-like"/>
</dbReference>
<accession>A0A9N6WZB3</accession>
<dbReference type="PROSITE" id="PS50866">
    <property type="entry name" value="GOLD"/>
    <property type="match status" value="1"/>
</dbReference>
<evidence type="ECO:0000256" key="7">
    <source>
        <dbReference type="ARBA" id="ARBA00023136"/>
    </source>
</evidence>
<gene>
    <name evidence="12" type="primary">EOG090X0D99</name>
</gene>
<evidence type="ECO:0000256" key="9">
    <source>
        <dbReference type="RuleBase" id="RU003827"/>
    </source>
</evidence>
<dbReference type="InterPro" id="IPR036598">
    <property type="entry name" value="GOLD_dom_sf"/>
</dbReference>
<keyword evidence="7 10" id="KW-0472">Membrane</keyword>
<dbReference type="SMART" id="SM01190">
    <property type="entry name" value="EMP24_GP25L"/>
    <property type="match status" value="1"/>
</dbReference>
<evidence type="ECO:0000256" key="5">
    <source>
        <dbReference type="ARBA" id="ARBA00022729"/>
    </source>
</evidence>
<evidence type="ECO:0000256" key="3">
    <source>
        <dbReference type="ARBA" id="ARBA00022473"/>
    </source>
</evidence>
<dbReference type="SUPFAM" id="SSF101576">
    <property type="entry name" value="Supernatant protein factor (SPF), C-terminal domain"/>
    <property type="match status" value="1"/>
</dbReference>
<keyword evidence="4 9" id="KW-0812">Transmembrane</keyword>
<comment type="similarity">
    <text evidence="2 9">Belongs to the EMP24/GP25L family.</text>
</comment>
<proteinExistence type="inferred from homology"/>
<evidence type="ECO:0000256" key="2">
    <source>
        <dbReference type="ARBA" id="ARBA00007104"/>
    </source>
</evidence>
<dbReference type="AlphaFoldDB" id="A0A9N6WZB3"/>
<keyword evidence="5" id="KW-0732">Signal</keyword>
<evidence type="ECO:0000259" key="11">
    <source>
        <dbReference type="PROSITE" id="PS50866"/>
    </source>
</evidence>
<dbReference type="InterPro" id="IPR009038">
    <property type="entry name" value="GOLD_dom"/>
</dbReference>
<evidence type="ECO:0000256" key="10">
    <source>
        <dbReference type="SAM" id="Phobius"/>
    </source>
</evidence>
<keyword evidence="3" id="KW-0217">Developmental protein</keyword>
<evidence type="ECO:0000256" key="1">
    <source>
        <dbReference type="ARBA" id="ARBA00004479"/>
    </source>
</evidence>
<feature type="transmembrane region" description="Helical" evidence="10">
    <location>
        <begin position="173"/>
        <end position="195"/>
    </location>
</feature>
<feature type="transmembrane region" description="Helical" evidence="10">
    <location>
        <begin position="7"/>
        <end position="28"/>
    </location>
</feature>
<reference evidence="12" key="1">
    <citation type="submission" date="2021-04" db="EMBL/GenBank/DDBJ databases">
        <authorList>
            <person name="Cornetti L."/>
        </authorList>
    </citation>
    <scope>NUCLEOTIDE SEQUENCE</scope>
</reference>
<evidence type="ECO:0000256" key="6">
    <source>
        <dbReference type="ARBA" id="ARBA00022989"/>
    </source>
</evidence>
<evidence type="ECO:0000256" key="4">
    <source>
        <dbReference type="ARBA" id="ARBA00022692"/>
    </source>
</evidence>
<keyword evidence="6 10" id="KW-1133">Transmembrane helix</keyword>
<name>A0A9N6WZB3_9CRUS</name>
<evidence type="ECO:0000313" key="12">
    <source>
        <dbReference type="EMBL" id="CAG4645803.1"/>
    </source>
</evidence>
<evidence type="ECO:0000256" key="8">
    <source>
        <dbReference type="ARBA" id="ARBA00037847"/>
    </source>
</evidence>
<sequence length="205" mass="23492">MESLTKVMYIFLVIFVSLCTIEAFYVTIDAHAEECFFDKVTAKTKMGLMFEVAEGGFLDIDVKIVGPDNVVVYQGERESNGKYVFAAHKDGVFTYCFSNKMSTMTPKIVMFSMEIGEETKPDHIEGGASNHTKLEEMIKELSSSLRSVKHEQEYMALRERVHRGINENTNSRVVLWSFFEATVLVSMTLGQVFYLKRFFEVRRVV</sequence>
<dbReference type="PANTHER" id="PTHR22811">
    <property type="entry name" value="TRANSMEMBRANE EMP24 DOMAIN-CONTAINING PROTEIN"/>
    <property type="match status" value="1"/>
</dbReference>
<comment type="subcellular location">
    <subcellularLocation>
        <location evidence="8">Endomembrane system</location>
        <topology evidence="8">Single-pass membrane protein</topology>
    </subcellularLocation>
    <subcellularLocation>
        <location evidence="1 9">Membrane</location>
        <topology evidence="1 9">Single-pass type I membrane protein</topology>
    </subcellularLocation>
</comment>
<dbReference type="GO" id="GO:0012505">
    <property type="term" value="C:endomembrane system"/>
    <property type="evidence" value="ECO:0007669"/>
    <property type="project" value="UniProtKB-SubCell"/>
</dbReference>
<organism evidence="12">
    <name type="scientific">Lynceus sp. MCZ IZ 141354</name>
    <dbReference type="NCBI Taxonomy" id="1930659"/>
    <lineage>
        <taxon>Eukaryota</taxon>
        <taxon>Metazoa</taxon>
        <taxon>Ecdysozoa</taxon>
        <taxon>Arthropoda</taxon>
        <taxon>Crustacea</taxon>
        <taxon>Branchiopoda</taxon>
        <taxon>Diplostraca</taxon>
        <taxon>Laevicaudata</taxon>
        <taxon>Lynceidae</taxon>
        <taxon>Lynceus</taxon>
    </lineage>
</organism>
<protein>
    <submittedName>
        <fullName evidence="12">EOG090X0D99</fullName>
    </submittedName>
</protein>
<dbReference type="GO" id="GO:0016020">
    <property type="term" value="C:membrane"/>
    <property type="evidence" value="ECO:0007669"/>
    <property type="project" value="UniProtKB-SubCell"/>
</dbReference>
<feature type="domain" description="GOLD" evidence="11">
    <location>
        <begin position="33"/>
        <end position="115"/>
    </location>
</feature>